<dbReference type="EMBL" id="JACVXC010000004">
    <property type="protein sequence ID" value="MBD0835999.1"/>
    <property type="molecule type" value="Genomic_DNA"/>
</dbReference>
<keyword evidence="1" id="KW-0472">Membrane</keyword>
<keyword evidence="1" id="KW-1133">Transmembrane helix</keyword>
<dbReference type="AlphaFoldDB" id="A0A8J6Q886"/>
<keyword evidence="1" id="KW-0812">Transmembrane</keyword>
<proteinExistence type="predicted"/>
<accession>A0A8J6Q886</accession>
<name>A0A8J6Q886_9FLAO</name>
<evidence type="ECO:0000313" key="2">
    <source>
        <dbReference type="EMBL" id="MBD0835999.1"/>
    </source>
</evidence>
<dbReference type="Proteomes" id="UP000602057">
    <property type="component" value="Unassembled WGS sequence"/>
</dbReference>
<reference evidence="2" key="2">
    <citation type="submission" date="2020-09" db="EMBL/GenBank/DDBJ databases">
        <authorList>
            <person name="Wu Z."/>
        </authorList>
    </citation>
    <scope>NUCLEOTIDE SEQUENCE</scope>
    <source>
        <strain evidence="2">SC17</strain>
    </source>
</reference>
<evidence type="ECO:0000256" key="1">
    <source>
        <dbReference type="SAM" id="Phobius"/>
    </source>
</evidence>
<protein>
    <submittedName>
        <fullName evidence="2">Uncharacterized protein</fullName>
    </submittedName>
</protein>
<sequence>MILVSKYMVPKGYSGITLFPFVFIKDGYLKLDRVFMNHEKIHLKQQLELLILFFYVLYGVEFLIRFYQYKTRYLAYKNISFEREAFVCEADLDYLNRRPFWSFLKYLRRHDISTKSKR</sequence>
<feature type="transmembrane region" description="Helical" evidence="1">
    <location>
        <begin position="49"/>
        <end position="67"/>
    </location>
</feature>
<organism evidence="2 3">
    <name type="scientific">Aestuariibaculum suncheonense</name>
    <dbReference type="NCBI Taxonomy" id="1028745"/>
    <lineage>
        <taxon>Bacteria</taxon>
        <taxon>Pseudomonadati</taxon>
        <taxon>Bacteroidota</taxon>
        <taxon>Flavobacteriia</taxon>
        <taxon>Flavobacteriales</taxon>
        <taxon>Flavobacteriaceae</taxon>
    </lineage>
</organism>
<evidence type="ECO:0000313" key="3">
    <source>
        <dbReference type="Proteomes" id="UP000602057"/>
    </source>
</evidence>
<comment type="caution">
    <text evidence="2">The sequence shown here is derived from an EMBL/GenBank/DDBJ whole genome shotgun (WGS) entry which is preliminary data.</text>
</comment>
<keyword evidence="3" id="KW-1185">Reference proteome</keyword>
<feature type="transmembrane region" description="Helical" evidence="1">
    <location>
        <begin position="12"/>
        <end position="29"/>
    </location>
</feature>
<reference evidence="2" key="1">
    <citation type="journal article" date="2013" name="Int. J. Syst. Evol. Microbiol.">
        <title>Aestuariibaculum suncheonense gen. nov., sp. nov., a marine bacterium of the family Flavobacteriaceae isolated from a tidal flat and emended descriptions of the genera Gaetbulibacter and Tamlana.</title>
        <authorList>
            <person name="Jeong S.H."/>
            <person name="Park M.S."/>
            <person name="Jin H.M."/>
            <person name="Lee K."/>
            <person name="Park W."/>
            <person name="Jeon C.O."/>
        </authorList>
    </citation>
    <scope>NUCLEOTIDE SEQUENCE</scope>
    <source>
        <strain evidence="2">SC17</strain>
    </source>
</reference>
<dbReference type="RefSeq" id="WP_188216496.1">
    <property type="nucleotide sequence ID" value="NZ_BAABGH010000007.1"/>
</dbReference>
<gene>
    <name evidence="2" type="ORF">ICJ84_11165</name>
</gene>